<keyword evidence="1" id="KW-0378">Hydrolase</keyword>
<protein>
    <submittedName>
        <fullName evidence="1">Type II restriction enzyme</fullName>
        <ecNumber evidence="1">3.1.21.4</ecNumber>
    </submittedName>
</protein>
<dbReference type="EMBL" id="JACHEN010000007">
    <property type="protein sequence ID" value="MBB6215447.1"/>
    <property type="molecule type" value="Genomic_DNA"/>
</dbReference>
<keyword evidence="2" id="KW-1185">Reference proteome</keyword>
<evidence type="ECO:0000313" key="2">
    <source>
        <dbReference type="Proteomes" id="UP000579281"/>
    </source>
</evidence>
<dbReference type="Proteomes" id="UP000579281">
    <property type="component" value="Unassembled WGS sequence"/>
</dbReference>
<dbReference type="EC" id="3.1.21.4" evidence="1"/>
<evidence type="ECO:0000313" key="1">
    <source>
        <dbReference type="EMBL" id="MBB6215447.1"/>
    </source>
</evidence>
<sequence length="418" mass="48076">MAANIKNLVERYKIDSESVYNTWFINDNTRMKAFRSIRRGVIDIVYSIKEGTFGNDFKGSPLEFVLTCITEQKQVFEGAAHPFYWKPKLRIPDIYENENNKRIFGQFLEACLQATSEDKIIKEIIKLDGYKIKGLGPAVANILYFLHPTLMPPFNTAMVNGFNAVFSDKKKLGSWQHYLEMREVIMKANYELRHMLSKDLGAISGLLFDVGIGKIVLNENWETALRFEKSKLEKTLKKRNSEAENEIKEESEHLRVQYLLTEIGCKLGYDVFVAINDRVKSIDGKSLQSLTIPELPPLNLPKDVVKTISLIDVLWLNKKTKRIECAFEVEKSTSIYSGILRLIDLASSLGDKQYSFFLVAPDTREKEILAQLKRPSFKNVDNVALRYILFSDLYEHCNGLCTFGDDYEILYKIARRSV</sequence>
<dbReference type="GO" id="GO:0009036">
    <property type="term" value="F:type II site-specific deoxyribonuclease activity"/>
    <property type="evidence" value="ECO:0007669"/>
    <property type="project" value="UniProtKB-EC"/>
</dbReference>
<gene>
    <name evidence="1" type="ORF">HNQ80_001536</name>
</gene>
<reference evidence="1 2" key="1">
    <citation type="submission" date="2020-08" db="EMBL/GenBank/DDBJ databases">
        <title>Genomic Encyclopedia of Type Strains, Phase IV (KMG-IV): sequencing the most valuable type-strain genomes for metagenomic binning, comparative biology and taxonomic classification.</title>
        <authorList>
            <person name="Goeker M."/>
        </authorList>
    </citation>
    <scope>NUCLEOTIDE SEQUENCE [LARGE SCALE GENOMIC DNA]</scope>
    <source>
        <strain evidence="1 2">DSM 103526</strain>
    </source>
</reference>
<proteinExistence type="predicted"/>
<name>A0A841KPT1_9FIRM</name>
<accession>A0A841KPT1</accession>
<dbReference type="RefSeq" id="WP_184309744.1">
    <property type="nucleotide sequence ID" value="NZ_JACHEN010000007.1"/>
</dbReference>
<dbReference type="AlphaFoldDB" id="A0A841KPT1"/>
<comment type="caution">
    <text evidence="1">The sequence shown here is derived from an EMBL/GenBank/DDBJ whole genome shotgun (WGS) entry which is preliminary data.</text>
</comment>
<organism evidence="1 2">
    <name type="scientific">Anaerosolibacter carboniphilus</name>
    <dbReference type="NCBI Taxonomy" id="1417629"/>
    <lineage>
        <taxon>Bacteria</taxon>
        <taxon>Bacillati</taxon>
        <taxon>Bacillota</taxon>
        <taxon>Clostridia</taxon>
        <taxon>Peptostreptococcales</taxon>
        <taxon>Thermotaleaceae</taxon>
        <taxon>Anaerosolibacter</taxon>
    </lineage>
</organism>